<dbReference type="Proteomes" id="UP000265566">
    <property type="component" value="Chromosome 2"/>
</dbReference>
<evidence type="ECO:0000256" key="1">
    <source>
        <dbReference type="SAM" id="Phobius"/>
    </source>
</evidence>
<proteinExistence type="predicted"/>
<dbReference type="Gramene" id="rna10117">
    <property type="protein sequence ID" value="RHN74124.1"/>
    <property type="gene ID" value="gene10117"/>
</dbReference>
<sequence>MGCLRFEPQPLHIIMYCPCLCYLIITVVCSQPCMSFRFISVLMVGVIVPMPPILL</sequence>
<keyword evidence="1" id="KW-0812">Transmembrane</keyword>
<comment type="caution">
    <text evidence="2">The sequence shown here is derived from an EMBL/GenBank/DDBJ whole genome shotgun (WGS) entry which is preliminary data.</text>
</comment>
<organism evidence="2">
    <name type="scientific">Medicago truncatula</name>
    <name type="common">Barrel medic</name>
    <name type="synonym">Medicago tribuloides</name>
    <dbReference type="NCBI Taxonomy" id="3880"/>
    <lineage>
        <taxon>Eukaryota</taxon>
        <taxon>Viridiplantae</taxon>
        <taxon>Streptophyta</taxon>
        <taxon>Embryophyta</taxon>
        <taxon>Tracheophyta</taxon>
        <taxon>Spermatophyta</taxon>
        <taxon>Magnoliopsida</taxon>
        <taxon>eudicotyledons</taxon>
        <taxon>Gunneridae</taxon>
        <taxon>Pentapetalae</taxon>
        <taxon>rosids</taxon>
        <taxon>fabids</taxon>
        <taxon>Fabales</taxon>
        <taxon>Fabaceae</taxon>
        <taxon>Papilionoideae</taxon>
        <taxon>50 kb inversion clade</taxon>
        <taxon>NPAAA clade</taxon>
        <taxon>Hologalegina</taxon>
        <taxon>IRL clade</taxon>
        <taxon>Trifolieae</taxon>
        <taxon>Medicago</taxon>
    </lineage>
</organism>
<evidence type="ECO:0008006" key="3">
    <source>
        <dbReference type="Google" id="ProtNLM"/>
    </source>
</evidence>
<name>A0A396JAQ9_MEDTR</name>
<protein>
    <recommendedName>
        <fullName evidence="3">Transmembrane protein</fullName>
    </recommendedName>
</protein>
<keyword evidence="1" id="KW-1133">Transmembrane helix</keyword>
<evidence type="ECO:0000313" key="2">
    <source>
        <dbReference type="EMBL" id="RHN74124.1"/>
    </source>
</evidence>
<dbReference type="AlphaFoldDB" id="A0A396JAQ9"/>
<accession>A0A396JAQ9</accession>
<feature type="transmembrane region" description="Helical" evidence="1">
    <location>
        <begin position="36"/>
        <end position="54"/>
    </location>
</feature>
<gene>
    <name evidence="2" type="ORF">MtrunA17_Chr2g0306711</name>
</gene>
<feature type="transmembrane region" description="Helical" evidence="1">
    <location>
        <begin position="12"/>
        <end position="29"/>
    </location>
</feature>
<dbReference type="EMBL" id="PSQE01000002">
    <property type="protein sequence ID" value="RHN74124.1"/>
    <property type="molecule type" value="Genomic_DNA"/>
</dbReference>
<keyword evidence="1" id="KW-0472">Membrane</keyword>
<reference evidence="2" key="1">
    <citation type="journal article" date="2018" name="Nat. Plants">
        <title>Whole-genome landscape of Medicago truncatula symbiotic genes.</title>
        <authorList>
            <person name="Pecrix Y."/>
            <person name="Gamas P."/>
            <person name="Carrere S."/>
        </authorList>
    </citation>
    <scope>NUCLEOTIDE SEQUENCE</scope>
    <source>
        <tissue evidence="2">Leaves</tissue>
    </source>
</reference>